<proteinExistence type="inferred from homology"/>
<evidence type="ECO:0000256" key="1">
    <source>
        <dbReference type="ARBA" id="ARBA00006484"/>
    </source>
</evidence>
<sequence>MMKDRLLLSMAVEATLLPQGNRRRIESNIKQIIMLETVKYLIGSAGTSGFGSKSTGEEVTAAAASRLRSITAIVTGATSGIGAETARVLAMRGARLVLPARNLKAAEETKMRIATEFPGAEIVVLPLDLSSFASVRCFVSRFLALRLPLNLLMYAFPRYFFIINSYALSRYSLLNRGSVSNRNNAGKFSHDYAVTEDGVEMTFATNYLGHFLLTKLLLNKMAETARETGIQGRIVNVTSAIHTWFSGDSLHYLDLITGQKVPYDGTRVYALSKLANVLHAMELTLRLQQMEANVTANCVHPGIVRTGLTRDREGLVTDLAFSLMSKLLKTIPQAAATTCYVAAHPGLEGVSGKYYADCNEASPSTSACSREEATRMWLASEVMTARFRLEALPPSEEAEM</sequence>
<dbReference type="AlphaFoldDB" id="A0A8J5F8W1"/>
<evidence type="ECO:0000313" key="3">
    <source>
        <dbReference type="EMBL" id="KAG6485534.1"/>
    </source>
</evidence>
<dbReference type="PRINTS" id="PR00081">
    <property type="entry name" value="GDHRDH"/>
</dbReference>
<dbReference type="InterPro" id="IPR002347">
    <property type="entry name" value="SDR_fam"/>
</dbReference>
<dbReference type="Pfam" id="PF00106">
    <property type="entry name" value="adh_short"/>
    <property type="match status" value="1"/>
</dbReference>
<protein>
    <recommendedName>
        <fullName evidence="5">Short-chain dehydrogenase TIC 32, chloroplastic</fullName>
    </recommendedName>
</protein>
<organism evidence="3 4">
    <name type="scientific">Zingiber officinale</name>
    <name type="common">Ginger</name>
    <name type="synonym">Amomum zingiber</name>
    <dbReference type="NCBI Taxonomy" id="94328"/>
    <lineage>
        <taxon>Eukaryota</taxon>
        <taxon>Viridiplantae</taxon>
        <taxon>Streptophyta</taxon>
        <taxon>Embryophyta</taxon>
        <taxon>Tracheophyta</taxon>
        <taxon>Spermatophyta</taxon>
        <taxon>Magnoliopsida</taxon>
        <taxon>Liliopsida</taxon>
        <taxon>Zingiberales</taxon>
        <taxon>Zingiberaceae</taxon>
        <taxon>Zingiber</taxon>
    </lineage>
</organism>
<dbReference type="SUPFAM" id="SSF51735">
    <property type="entry name" value="NAD(P)-binding Rossmann-fold domains"/>
    <property type="match status" value="1"/>
</dbReference>
<dbReference type="GO" id="GO:0016491">
    <property type="term" value="F:oxidoreductase activity"/>
    <property type="evidence" value="ECO:0007669"/>
    <property type="project" value="UniProtKB-KW"/>
</dbReference>
<evidence type="ECO:0000313" key="4">
    <source>
        <dbReference type="Proteomes" id="UP000734854"/>
    </source>
</evidence>
<dbReference type="InterPro" id="IPR036291">
    <property type="entry name" value="NAD(P)-bd_dom_sf"/>
</dbReference>
<dbReference type="Gene3D" id="3.40.50.720">
    <property type="entry name" value="NAD(P)-binding Rossmann-like Domain"/>
    <property type="match status" value="1"/>
</dbReference>
<dbReference type="PANTHER" id="PTHR24320">
    <property type="entry name" value="RETINOL DEHYDROGENASE"/>
    <property type="match status" value="1"/>
</dbReference>
<keyword evidence="4" id="KW-1185">Reference proteome</keyword>
<gene>
    <name evidence="3" type="ORF">ZIOFF_054094</name>
</gene>
<evidence type="ECO:0008006" key="5">
    <source>
        <dbReference type="Google" id="ProtNLM"/>
    </source>
</evidence>
<dbReference type="EMBL" id="JACMSC010000015">
    <property type="protein sequence ID" value="KAG6485534.1"/>
    <property type="molecule type" value="Genomic_DNA"/>
</dbReference>
<evidence type="ECO:0000256" key="2">
    <source>
        <dbReference type="ARBA" id="ARBA00023002"/>
    </source>
</evidence>
<keyword evidence="2" id="KW-0560">Oxidoreductase</keyword>
<comment type="caution">
    <text evidence="3">The sequence shown here is derived from an EMBL/GenBank/DDBJ whole genome shotgun (WGS) entry which is preliminary data.</text>
</comment>
<dbReference type="Proteomes" id="UP000734854">
    <property type="component" value="Unassembled WGS sequence"/>
</dbReference>
<dbReference type="PANTHER" id="PTHR24320:SF114">
    <property type="entry name" value="OS03G0115700 PROTEIN"/>
    <property type="match status" value="1"/>
</dbReference>
<comment type="similarity">
    <text evidence="1">Belongs to the short-chain dehydrogenases/reductases (SDR) family.</text>
</comment>
<reference evidence="3 4" key="1">
    <citation type="submission" date="2020-08" db="EMBL/GenBank/DDBJ databases">
        <title>Plant Genome Project.</title>
        <authorList>
            <person name="Zhang R.-G."/>
        </authorList>
    </citation>
    <scope>NUCLEOTIDE SEQUENCE [LARGE SCALE GENOMIC DNA]</scope>
    <source>
        <tissue evidence="3">Rhizome</tissue>
    </source>
</reference>
<accession>A0A8J5F8W1</accession>
<name>A0A8J5F8W1_ZINOF</name>